<evidence type="ECO:0000256" key="1">
    <source>
        <dbReference type="SAM" id="MobiDB-lite"/>
    </source>
</evidence>
<name>A0AAV7DVX5_ARIFI</name>
<dbReference type="Pfam" id="PF12843">
    <property type="entry name" value="QSregVF_b"/>
    <property type="match status" value="1"/>
</dbReference>
<gene>
    <name evidence="2" type="ORF">H6P81_019787</name>
</gene>
<evidence type="ECO:0000313" key="2">
    <source>
        <dbReference type="EMBL" id="KAG9439622.1"/>
    </source>
</evidence>
<dbReference type="Proteomes" id="UP000825729">
    <property type="component" value="Unassembled WGS sequence"/>
</dbReference>
<proteinExistence type="predicted"/>
<evidence type="ECO:0000313" key="3">
    <source>
        <dbReference type="Proteomes" id="UP000825729"/>
    </source>
</evidence>
<dbReference type="AlphaFoldDB" id="A0AAV7DVX5"/>
<keyword evidence="3" id="KW-1185">Reference proteome</keyword>
<organism evidence="2 3">
    <name type="scientific">Aristolochia fimbriata</name>
    <name type="common">White veined hardy Dutchman's pipe vine</name>
    <dbReference type="NCBI Taxonomy" id="158543"/>
    <lineage>
        <taxon>Eukaryota</taxon>
        <taxon>Viridiplantae</taxon>
        <taxon>Streptophyta</taxon>
        <taxon>Embryophyta</taxon>
        <taxon>Tracheophyta</taxon>
        <taxon>Spermatophyta</taxon>
        <taxon>Magnoliopsida</taxon>
        <taxon>Magnoliidae</taxon>
        <taxon>Piperales</taxon>
        <taxon>Aristolochiaceae</taxon>
        <taxon>Aristolochia</taxon>
    </lineage>
</organism>
<protein>
    <submittedName>
        <fullName evidence="2">Uncharacterized protein</fullName>
    </submittedName>
</protein>
<feature type="compositionally biased region" description="Basic and acidic residues" evidence="1">
    <location>
        <begin position="163"/>
        <end position="189"/>
    </location>
</feature>
<accession>A0AAV7DVX5</accession>
<comment type="caution">
    <text evidence="2">The sequence shown here is derived from an EMBL/GenBank/DDBJ whole genome shotgun (WGS) entry which is preliminary data.</text>
</comment>
<dbReference type="PANTHER" id="PTHR38357:SF1">
    <property type="entry name" value="EXPRESSED PROTEIN"/>
    <property type="match status" value="1"/>
</dbReference>
<dbReference type="InterPro" id="IPR024530">
    <property type="entry name" value="QSregVF_b"/>
</dbReference>
<dbReference type="GO" id="GO:0009536">
    <property type="term" value="C:plastid"/>
    <property type="evidence" value="ECO:0007669"/>
    <property type="project" value="TreeGrafter"/>
</dbReference>
<dbReference type="EMBL" id="JAINDJ010000008">
    <property type="protein sequence ID" value="KAG9439622.1"/>
    <property type="molecule type" value="Genomic_DNA"/>
</dbReference>
<sequence length="316" mass="37045">MILVQLACLPSSRFLSLKYYSPPLLPPSRRPLRSTFTNRRIYAELPARDRVIDFGKYRGRMLGTLPSTYLKWVSSNLRARDYEEWAKLADQVLRDPYYKDRLEWEHAEKILQGDQSSRSTSVKPVADLLEISELFGWDNDDKIGWKRIDFALLGTSKGGRIPRIRDSEGKSPERLRLTEKNSQEMSHRRETQMGEIDMHAGRNKQSRRGSGFLKTERKSRVVMEPGIVEKRKVGYLKEGFRYYDVDEAAFEVGNVNAKREERRERQRQKRALQVEKVKKEIGAKEEKEYRGVQIRTAPLNPFPGRESLLRKIRRQD</sequence>
<feature type="region of interest" description="Disordered" evidence="1">
    <location>
        <begin position="162"/>
        <end position="189"/>
    </location>
</feature>
<reference evidence="2 3" key="1">
    <citation type="submission" date="2021-07" db="EMBL/GenBank/DDBJ databases">
        <title>The Aristolochia fimbriata genome: insights into angiosperm evolution, floral development and chemical biosynthesis.</title>
        <authorList>
            <person name="Jiao Y."/>
        </authorList>
    </citation>
    <scope>NUCLEOTIDE SEQUENCE [LARGE SCALE GENOMIC DNA]</scope>
    <source>
        <strain evidence="2">IBCAS-2021</strain>
        <tissue evidence="2">Leaf</tissue>
    </source>
</reference>
<dbReference type="PANTHER" id="PTHR38357">
    <property type="entry name" value="EXPRESSED PROTEIN"/>
    <property type="match status" value="1"/>
</dbReference>